<organism evidence="2 3">
    <name type="scientific">Daedalea quercina L-15889</name>
    <dbReference type="NCBI Taxonomy" id="1314783"/>
    <lineage>
        <taxon>Eukaryota</taxon>
        <taxon>Fungi</taxon>
        <taxon>Dikarya</taxon>
        <taxon>Basidiomycota</taxon>
        <taxon>Agaricomycotina</taxon>
        <taxon>Agaricomycetes</taxon>
        <taxon>Polyporales</taxon>
        <taxon>Fomitopsis</taxon>
    </lineage>
</organism>
<keyword evidence="3" id="KW-1185">Reference proteome</keyword>
<feature type="compositionally biased region" description="Low complexity" evidence="1">
    <location>
        <begin position="82"/>
        <end position="91"/>
    </location>
</feature>
<dbReference type="OrthoDB" id="3003645at2759"/>
<accession>A0A165TAV2</accession>
<feature type="compositionally biased region" description="Basic and acidic residues" evidence="1">
    <location>
        <begin position="252"/>
        <end position="275"/>
    </location>
</feature>
<feature type="compositionally biased region" description="Pro residues" evidence="1">
    <location>
        <begin position="68"/>
        <end position="77"/>
    </location>
</feature>
<feature type="region of interest" description="Disordered" evidence="1">
    <location>
        <begin position="33"/>
        <end position="52"/>
    </location>
</feature>
<dbReference type="EMBL" id="KV429038">
    <property type="protein sequence ID" value="KZT73169.1"/>
    <property type="molecule type" value="Genomic_DNA"/>
</dbReference>
<gene>
    <name evidence="2" type="ORF">DAEQUDRAFT_762516</name>
</gene>
<feature type="region of interest" description="Disordered" evidence="1">
    <location>
        <begin position="178"/>
        <end position="291"/>
    </location>
</feature>
<protein>
    <submittedName>
        <fullName evidence="2">Uncharacterized protein</fullName>
    </submittedName>
</protein>
<evidence type="ECO:0000256" key="1">
    <source>
        <dbReference type="SAM" id="MobiDB-lite"/>
    </source>
</evidence>
<feature type="compositionally biased region" description="Basic and acidic residues" evidence="1">
    <location>
        <begin position="393"/>
        <end position="403"/>
    </location>
</feature>
<dbReference type="AlphaFoldDB" id="A0A165TAV2"/>
<proteinExistence type="predicted"/>
<feature type="region of interest" description="Disordered" evidence="1">
    <location>
        <begin position="377"/>
        <end position="460"/>
    </location>
</feature>
<reference evidence="2 3" key="1">
    <citation type="journal article" date="2016" name="Mol. Biol. Evol.">
        <title>Comparative Genomics of Early-Diverging Mushroom-Forming Fungi Provides Insights into the Origins of Lignocellulose Decay Capabilities.</title>
        <authorList>
            <person name="Nagy L.G."/>
            <person name="Riley R."/>
            <person name="Tritt A."/>
            <person name="Adam C."/>
            <person name="Daum C."/>
            <person name="Floudas D."/>
            <person name="Sun H."/>
            <person name="Yadav J.S."/>
            <person name="Pangilinan J."/>
            <person name="Larsson K.H."/>
            <person name="Matsuura K."/>
            <person name="Barry K."/>
            <person name="Labutti K."/>
            <person name="Kuo R."/>
            <person name="Ohm R.A."/>
            <person name="Bhattacharya S.S."/>
            <person name="Shirouzu T."/>
            <person name="Yoshinaga Y."/>
            <person name="Martin F.M."/>
            <person name="Grigoriev I.V."/>
            <person name="Hibbett D.S."/>
        </authorList>
    </citation>
    <scope>NUCLEOTIDE SEQUENCE [LARGE SCALE GENOMIC DNA]</scope>
    <source>
        <strain evidence="2 3">L-15889</strain>
    </source>
</reference>
<dbReference type="Proteomes" id="UP000076727">
    <property type="component" value="Unassembled WGS sequence"/>
</dbReference>
<evidence type="ECO:0000313" key="2">
    <source>
        <dbReference type="EMBL" id="KZT73169.1"/>
    </source>
</evidence>
<feature type="compositionally biased region" description="Pro residues" evidence="1">
    <location>
        <begin position="443"/>
        <end position="460"/>
    </location>
</feature>
<sequence>MPTVPPTFVPVAPYDDAIPGHAAFPVPGVLDHIDRHDAAPGPTPDPEFDDFTLVPMESGHAVTSTGPSRPPASPSPPRKPRLSLGPLSLHSPSTAIVGTPFDLSPRFEYPFPSLASSTSASAVDPDGLPYAQWPFGAYGHGHVPGWAGFPVSASLSLPSLSAAGSPLALGHPWTLGAAGARRAPHPKLHRGEPPVPPSLAKKRRVVREREAAAAAALSHTDPADRQAARSVRRRTSLDRRESDETVVGSGDGEGREEGEEKVRLVDLEPPLRADEEVTTGESPLVSPGEVGEAPVEPALITQGEVASSAQMQVQAQVLVDTGSAPDVALDAPAPLLSDTGTACTADLCPDFFHTAPDAAAAAAPPQHALEEQIHEPHDNAPALAPPPPGVRGKRPDAHAHAHDGTTNWVPAPIHDGARPPSPLDEQPAPAPAPAPAITTAPMPALPPRDTGPPPASVVDR</sequence>
<name>A0A165TAV2_9APHY</name>
<evidence type="ECO:0000313" key="3">
    <source>
        <dbReference type="Proteomes" id="UP000076727"/>
    </source>
</evidence>
<feature type="region of interest" description="Disordered" evidence="1">
    <location>
        <begin position="58"/>
        <end position="91"/>
    </location>
</feature>